<sequence>MFPNYYFRMPMYQMMNNPIGENVMMGLPAEDEDFREAQDVPMTGFGTGAPDFEFEAGPSVQDDINYTQGYLRTKIGSYVKIEFLIGTNLFIDREGILQKVGISYVVIREAGTGNELMCDIYSIKFVEFYDNNNTNSPNSPKKR</sequence>
<keyword evidence="2" id="KW-1185">Reference proteome</keyword>
<dbReference type="AlphaFoldDB" id="A0A1T5KDC5"/>
<name>A0A1T5KDC5_9FIRM</name>
<proteinExistence type="predicted"/>
<dbReference type="Proteomes" id="UP000190285">
    <property type="component" value="Unassembled WGS sequence"/>
</dbReference>
<evidence type="ECO:0000313" key="2">
    <source>
        <dbReference type="Proteomes" id="UP000190285"/>
    </source>
</evidence>
<dbReference type="RefSeq" id="WP_079490876.1">
    <property type="nucleotide sequence ID" value="NZ_FUZT01000004.1"/>
</dbReference>
<dbReference type="STRING" id="36842.SAMN02194393_01699"/>
<evidence type="ECO:0000313" key="1">
    <source>
        <dbReference type="EMBL" id="SKC61620.1"/>
    </source>
</evidence>
<dbReference type="OrthoDB" id="2087128at2"/>
<reference evidence="1 2" key="1">
    <citation type="submission" date="2017-02" db="EMBL/GenBank/DDBJ databases">
        <authorList>
            <person name="Peterson S.W."/>
        </authorList>
    </citation>
    <scope>NUCLEOTIDE SEQUENCE [LARGE SCALE GENOMIC DNA]</scope>
    <source>
        <strain evidence="1 2">M1</strain>
    </source>
</reference>
<accession>A0A1T5KDC5</accession>
<organism evidence="1 2">
    <name type="scientific">Maledivibacter halophilus</name>
    <dbReference type="NCBI Taxonomy" id="36842"/>
    <lineage>
        <taxon>Bacteria</taxon>
        <taxon>Bacillati</taxon>
        <taxon>Bacillota</taxon>
        <taxon>Clostridia</taxon>
        <taxon>Peptostreptococcales</taxon>
        <taxon>Caminicellaceae</taxon>
        <taxon>Maledivibacter</taxon>
    </lineage>
</organism>
<gene>
    <name evidence="1" type="ORF">SAMN02194393_01699</name>
</gene>
<dbReference type="EMBL" id="FUZT01000004">
    <property type="protein sequence ID" value="SKC61620.1"/>
    <property type="molecule type" value="Genomic_DNA"/>
</dbReference>
<protein>
    <submittedName>
        <fullName evidence="1">Uncharacterized protein</fullName>
    </submittedName>
</protein>